<feature type="binding site" evidence="13">
    <location>
        <begin position="115"/>
        <end position="116"/>
    </location>
    <ligand>
        <name>pyridoxal 5'-phosphate</name>
        <dbReference type="ChEBI" id="CHEBI:597326"/>
    </ligand>
</feature>
<dbReference type="SUPFAM" id="SSF53383">
    <property type="entry name" value="PLP-dependent transferases"/>
    <property type="match status" value="1"/>
</dbReference>
<evidence type="ECO:0000256" key="5">
    <source>
        <dbReference type="ARBA" id="ARBA00022490"/>
    </source>
</evidence>
<evidence type="ECO:0000256" key="11">
    <source>
        <dbReference type="ARBA" id="ARBA00048449"/>
    </source>
</evidence>
<keyword evidence="9 13" id="KW-0093">Biotin biosynthesis</keyword>
<keyword evidence="15" id="KW-1185">Reference proteome</keyword>
<dbReference type="InterPro" id="IPR049704">
    <property type="entry name" value="Aminotrans_3_PPA_site"/>
</dbReference>
<organism evidence="14 15">
    <name type="scientific">Methylophilales bacterium MBRS-H7</name>
    <dbReference type="NCBI Taxonomy" id="1623450"/>
    <lineage>
        <taxon>Bacteria</taxon>
        <taxon>Pseudomonadati</taxon>
        <taxon>Pseudomonadota</taxon>
        <taxon>Betaproteobacteria</taxon>
        <taxon>Nitrosomonadales</taxon>
        <taxon>OM43 clade</taxon>
    </lineage>
</organism>
<evidence type="ECO:0000256" key="9">
    <source>
        <dbReference type="ARBA" id="ARBA00022756"/>
    </source>
</evidence>
<dbReference type="PANTHER" id="PTHR42684">
    <property type="entry name" value="ADENOSYLMETHIONINE-8-AMINO-7-OXONONANOATE AMINOTRANSFERASE"/>
    <property type="match status" value="1"/>
</dbReference>
<keyword evidence="7 13" id="KW-0808">Transferase</keyword>
<dbReference type="InterPro" id="IPR005814">
    <property type="entry name" value="Aminotrans_3"/>
</dbReference>
<evidence type="ECO:0000256" key="2">
    <source>
        <dbReference type="ARBA" id="ARBA00004496"/>
    </source>
</evidence>
<dbReference type="GO" id="GO:0005737">
    <property type="term" value="C:cytoplasm"/>
    <property type="evidence" value="ECO:0007669"/>
    <property type="project" value="UniProtKB-SubCell"/>
</dbReference>
<feature type="binding site" evidence="13">
    <location>
        <position position="147"/>
    </location>
    <ligand>
        <name>substrate</name>
    </ligand>
</feature>
<evidence type="ECO:0000256" key="8">
    <source>
        <dbReference type="ARBA" id="ARBA00022691"/>
    </source>
</evidence>
<dbReference type="NCBIfam" id="TIGR00508">
    <property type="entry name" value="bioA"/>
    <property type="match status" value="1"/>
</dbReference>
<protein>
    <recommendedName>
        <fullName evidence="13">Adenosylmethionine-8-amino-7-oxononanoate aminotransferase</fullName>
        <ecNumber evidence="13">2.6.1.62</ecNumber>
    </recommendedName>
    <alternativeName>
        <fullName evidence="13">7,8-diamino-pelargonic acid aminotransferase</fullName>
        <shortName evidence="13">DAPA AT</shortName>
        <shortName evidence="13">DAPA aminotransferase</shortName>
    </alternativeName>
    <alternativeName>
        <fullName evidence="13">7,8-diaminononanoate synthase</fullName>
        <shortName evidence="13">DANS</shortName>
    </alternativeName>
    <alternativeName>
        <fullName evidence="13">Diaminopelargonic acid synthase</fullName>
    </alternativeName>
</protein>
<comment type="subunit">
    <text evidence="4 13">Homodimer.</text>
</comment>
<evidence type="ECO:0000256" key="7">
    <source>
        <dbReference type="ARBA" id="ARBA00022679"/>
    </source>
</evidence>
<feature type="binding site" evidence="13">
    <location>
        <position position="316"/>
    </location>
    <ligand>
        <name>substrate</name>
    </ligand>
</feature>
<dbReference type="UniPathway" id="UPA00078">
    <property type="reaction ID" value="UER00160"/>
</dbReference>
<evidence type="ECO:0000313" key="15">
    <source>
        <dbReference type="Proteomes" id="UP000066549"/>
    </source>
</evidence>
<comment type="function">
    <text evidence="13">Catalyzes the transfer of the alpha-amino group from S-adenosyl-L-methionine (SAM) to 7-keto-8-aminopelargonic acid (KAPA) to form 7,8-diaminopelargonic acid (DAPA). It is the only aminotransferase known to utilize SAM as an amino donor.</text>
</comment>
<dbReference type="GO" id="GO:0030170">
    <property type="term" value="F:pyridoxal phosphate binding"/>
    <property type="evidence" value="ECO:0007669"/>
    <property type="project" value="UniProtKB-UniRule"/>
</dbReference>
<evidence type="ECO:0000256" key="4">
    <source>
        <dbReference type="ARBA" id="ARBA00011738"/>
    </source>
</evidence>
<dbReference type="Pfam" id="PF00202">
    <property type="entry name" value="Aminotran_3"/>
    <property type="match status" value="1"/>
</dbReference>
<evidence type="ECO:0000256" key="3">
    <source>
        <dbReference type="ARBA" id="ARBA00005063"/>
    </source>
</evidence>
<dbReference type="PATRIC" id="fig|1623450.3.peg.420"/>
<comment type="catalytic activity">
    <reaction evidence="11 13">
        <text>(8S)-8-amino-7-oxononanoate + S-adenosyl-L-methionine = S-adenosyl-4-methylsulfanyl-2-oxobutanoate + (7R,8S)-7,8-diammoniononanoate</text>
        <dbReference type="Rhea" id="RHEA:16861"/>
        <dbReference type="ChEBI" id="CHEBI:16490"/>
        <dbReference type="ChEBI" id="CHEBI:59789"/>
        <dbReference type="ChEBI" id="CHEBI:149468"/>
        <dbReference type="ChEBI" id="CHEBI:149469"/>
        <dbReference type="EC" id="2.6.1.62"/>
    </reaction>
</comment>
<dbReference type="PIRSF" id="PIRSF000521">
    <property type="entry name" value="Transaminase_4ab_Lys_Orn"/>
    <property type="match status" value="1"/>
</dbReference>
<keyword evidence="10 13" id="KW-0663">Pyridoxal phosphate</keyword>
<dbReference type="Gene3D" id="3.40.640.10">
    <property type="entry name" value="Type I PLP-dependent aspartate aminotransferase-like (Major domain)"/>
    <property type="match status" value="1"/>
</dbReference>
<evidence type="ECO:0000256" key="12">
    <source>
        <dbReference type="ARBA" id="ARBA00060970"/>
    </source>
</evidence>
<feature type="binding site" evidence="13">
    <location>
        <position position="282"/>
    </location>
    <ligand>
        <name>substrate</name>
    </ligand>
</feature>
<evidence type="ECO:0000256" key="10">
    <source>
        <dbReference type="ARBA" id="ARBA00022898"/>
    </source>
</evidence>
<dbReference type="FunFam" id="3.40.640.10:FF:000078">
    <property type="entry name" value="Adenosylmethionine-8-amino-7-oxononanoate aminotransferase"/>
    <property type="match status" value="1"/>
</dbReference>
<name>A0A0H4IYI0_9PROT</name>
<comment type="pathway">
    <text evidence="3 13">Cofactor biosynthesis; biotin biosynthesis; 7,8-diaminononanoate from 8-amino-7-oxononanoate (SAM route): step 1/1.</text>
</comment>
<feature type="site" description="Participates in the substrate recognition with KAPA and in a stacking interaction with the adenine ring of SAM" evidence="13">
    <location>
        <position position="20"/>
    </location>
</feature>
<keyword evidence="8 13" id="KW-0949">S-adenosyl-L-methionine</keyword>
<dbReference type="InterPro" id="IPR005815">
    <property type="entry name" value="BioA"/>
</dbReference>
<comment type="cofactor">
    <cofactor evidence="1 13">
        <name>pyridoxal 5'-phosphate</name>
        <dbReference type="ChEBI" id="CHEBI:597326"/>
    </cofactor>
</comment>
<feature type="binding site" evidence="13">
    <location>
        <position position="57"/>
    </location>
    <ligand>
        <name>substrate</name>
    </ligand>
</feature>
<evidence type="ECO:0000313" key="14">
    <source>
        <dbReference type="EMBL" id="AKO65564.1"/>
    </source>
</evidence>
<dbReference type="Gene3D" id="3.90.1150.10">
    <property type="entry name" value="Aspartate Aminotransferase, domain 1"/>
    <property type="match status" value="1"/>
</dbReference>
<feature type="modified residue" description="N6-(pyridoxal phosphate)lysine" evidence="13">
    <location>
        <position position="282"/>
    </location>
</feature>
<feature type="binding site" evidence="13">
    <location>
        <begin position="317"/>
        <end position="318"/>
    </location>
    <ligand>
        <name>pyridoxal 5'-phosphate</name>
        <dbReference type="ChEBI" id="CHEBI:597326"/>
    </ligand>
</feature>
<evidence type="ECO:0000256" key="6">
    <source>
        <dbReference type="ARBA" id="ARBA00022576"/>
    </source>
</evidence>
<dbReference type="EMBL" id="CP011002">
    <property type="protein sequence ID" value="AKO65564.1"/>
    <property type="molecule type" value="Genomic_DNA"/>
</dbReference>
<keyword evidence="5 13" id="KW-0963">Cytoplasm</keyword>
<dbReference type="InterPro" id="IPR015421">
    <property type="entry name" value="PyrdxlP-dep_Trfase_major"/>
</dbReference>
<dbReference type="PANTHER" id="PTHR42684:SF17">
    <property type="entry name" value="ADENOSYLMETHIONINE-8-AMINO-7-OXONONANOATE AMINOTRANSFERASE"/>
    <property type="match status" value="1"/>
</dbReference>
<dbReference type="InterPro" id="IPR015422">
    <property type="entry name" value="PyrdxlP-dep_Trfase_small"/>
</dbReference>
<feature type="binding site" evidence="13">
    <location>
        <position position="399"/>
    </location>
    <ligand>
        <name>substrate</name>
    </ligand>
</feature>
<reference evidence="14 15" key="1">
    <citation type="submission" date="2015-03" db="EMBL/GenBank/DDBJ databases">
        <title>Comparative analysis of the OM43 clade including a novel species from Red Sea uncovers genomic and metabolic diversity among marine methylotrophs.</title>
        <authorList>
            <person name="Jimenez-Infante F."/>
            <person name="Ngugi D.K."/>
            <person name="Vinu M."/>
            <person name="Alam I."/>
            <person name="Kamau A."/>
            <person name="Blom J."/>
            <person name="Bajic V.B."/>
            <person name="Stingl U."/>
        </authorList>
    </citation>
    <scope>NUCLEOTIDE SEQUENCE [LARGE SCALE GENOMIC DNA]</scope>
    <source>
        <strain evidence="14 15">MBRSH7</strain>
    </source>
</reference>
<comment type="similarity">
    <text evidence="12 13">Belongs to the class-III pyridoxal-phosphate-dependent aminotransferase family. BioA subfamily.</text>
</comment>
<dbReference type="GO" id="GO:0004015">
    <property type="term" value="F:adenosylmethionine-8-amino-7-oxononanoate transaminase activity"/>
    <property type="evidence" value="ECO:0007669"/>
    <property type="project" value="UniProtKB-UniRule"/>
</dbReference>
<dbReference type="AlphaFoldDB" id="A0A0H4IYI0"/>
<proteinExistence type="inferred from homology"/>
<comment type="subcellular location">
    <subcellularLocation>
        <location evidence="2 13">Cytoplasm</location>
    </subcellularLocation>
</comment>
<dbReference type="GO" id="GO:0009102">
    <property type="term" value="P:biotin biosynthetic process"/>
    <property type="evidence" value="ECO:0007669"/>
    <property type="project" value="UniProtKB-UniRule"/>
</dbReference>
<evidence type="ECO:0000256" key="13">
    <source>
        <dbReference type="HAMAP-Rule" id="MF_00834"/>
    </source>
</evidence>
<gene>
    <name evidence="13" type="primary">bioA</name>
    <name evidence="14" type="ORF">VI33_02110</name>
</gene>
<evidence type="ECO:0000256" key="1">
    <source>
        <dbReference type="ARBA" id="ARBA00001933"/>
    </source>
</evidence>
<keyword evidence="6 13" id="KW-0032">Aminotransferase</keyword>
<accession>A0A0H4IYI0</accession>
<dbReference type="EC" id="2.6.1.62" evidence="13"/>
<dbReference type="Proteomes" id="UP000066549">
    <property type="component" value="Chromosome"/>
</dbReference>
<dbReference type="HAMAP" id="MF_00834">
    <property type="entry name" value="BioA"/>
    <property type="match status" value="1"/>
</dbReference>
<dbReference type="InterPro" id="IPR015424">
    <property type="entry name" value="PyrdxlP-dep_Trfase"/>
</dbReference>
<feature type="binding site" evidence="13">
    <location>
        <position position="253"/>
    </location>
    <ligand>
        <name>pyridoxal 5'-phosphate</name>
        <dbReference type="ChEBI" id="CHEBI:597326"/>
    </ligand>
</feature>
<sequence>MSKVSRKIIKESIDNVWHPCSRMDQYNDQNLIVIESGNKSWLRSVDGKGYFDAISSWWVNLFGHNNSYLKKNITNQLNKIEHVMLSGMTHQPVIDLSKRLNALANMDHCFYSSDGSSAVEVALKVSYHYWRNRGQKKTKFALIENSYHGETLGALSVTDVDIFSKNYHSLLNKNIILPNPSPKNYESKKKLKEFALESFKKAEVILNKHHKKIAGLIIEPILQCASGMNYYHPIYLKKLRALCSKLDIHLIADEIAVGFGRTGKMFACQHANIKPDIMCLSKGLSGGYLPLAATLVSKKIYQEFLNPDVEKNFLHSHSFTGNPLACSAAIATLDYFDKKLSMDKVNEKSKLFNQIMMKLAKYNIRNFFNIGMIWRFDLPETQESINFESLAREEGLLIRPIGRCVYIMPPYTSTLSDIKFVVKVLEKILKKLQMDIK</sequence>
<dbReference type="PROSITE" id="PS00600">
    <property type="entry name" value="AA_TRANSFER_CLASS_3"/>
    <property type="match status" value="1"/>
</dbReference>
<dbReference type="OrthoDB" id="3398487at2"/>
<dbReference type="CDD" id="cd00610">
    <property type="entry name" value="OAT_like"/>
    <property type="match status" value="1"/>
</dbReference>